<evidence type="ECO:0000313" key="2">
    <source>
        <dbReference type="EMBL" id="KAF0925625.1"/>
    </source>
</evidence>
<evidence type="ECO:0000256" key="1">
    <source>
        <dbReference type="SAM" id="MobiDB-lite"/>
    </source>
</evidence>
<sequence length="78" mass="7896">MSEAGEEACVVAECVLPGERGGCQQGWHGGGGGSDAKVGQVGGEGNTNIPQAAAQHKSANAAGFSFRLQEPAEKRKEV</sequence>
<dbReference type="Proteomes" id="UP000479710">
    <property type="component" value="Unassembled WGS sequence"/>
</dbReference>
<proteinExistence type="predicted"/>
<name>A0A6G1EKN7_9ORYZ</name>
<organism evidence="2 3">
    <name type="scientific">Oryza meyeriana var. granulata</name>
    <dbReference type="NCBI Taxonomy" id="110450"/>
    <lineage>
        <taxon>Eukaryota</taxon>
        <taxon>Viridiplantae</taxon>
        <taxon>Streptophyta</taxon>
        <taxon>Embryophyta</taxon>
        <taxon>Tracheophyta</taxon>
        <taxon>Spermatophyta</taxon>
        <taxon>Magnoliopsida</taxon>
        <taxon>Liliopsida</taxon>
        <taxon>Poales</taxon>
        <taxon>Poaceae</taxon>
        <taxon>BOP clade</taxon>
        <taxon>Oryzoideae</taxon>
        <taxon>Oryzeae</taxon>
        <taxon>Oryzinae</taxon>
        <taxon>Oryza</taxon>
        <taxon>Oryza meyeriana</taxon>
    </lineage>
</organism>
<dbReference type="AlphaFoldDB" id="A0A6G1EKN7"/>
<feature type="compositionally biased region" description="Gly residues" evidence="1">
    <location>
        <begin position="26"/>
        <end position="45"/>
    </location>
</feature>
<evidence type="ECO:0000313" key="3">
    <source>
        <dbReference type="Proteomes" id="UP000479710"/>
    </source>
</evidence>
<gene>
    <name evidence="2" type="ORF">E2562_017202</name>
</gene>
<protein>
    <submittedName>
        <fullName evidence="2">Uncharacterized protein</fullName>
    </submittedName>
</protein>
<comment type="caution">
    <text evidence="2">The sequence shown here is derived from an EMBL/GenBank/DDBJ whole genome shotgun (WGS) entry which is preliminary data.</text>
</comment>
<dbReference type="EMBL" id="SPHZ02000003">
    <property type="protein sequence ID" value="KAF0925625.1"/>
    <property type="molecule type" value="Genomic_DNA"/>
</dbReference>
<accession>A0A6G1EKN7</accession>
<feature type="region of interest" description="Disordered" evidence="1">
    <location>
        <begin position="26"/>
        <end position="78"/>
    </location>
</feature>
<feature type="compositionally biased region" description="Low complexity" evidence="1">
    <location>
        <begin position="52"/>
        <end position="62"/>
    </location>
</feature>
<reference evidence="2 3" key="1">
    <citation type="submission" date="2019-11" db="EMBL/GenBank/DDBJ databases">
        <title>Whole genome sequence of Oryza granulata.</title>
        <authorList>
            <person name="Li W."/>
        </authorList>
    </citation>
    <scope>NUCLEOTIDE SEQUENCE [LARGE SCALE GENOMIC DNA]</scope>
    <source>
        <strain evidence="3">cv. Menghai</strain>
        <tissue evidence="2">Leaf</tissue>
    </source>
</reference>
<keyword evidence="3" id="KW-1185">Reference proteome</keyword>